<dbReference type="Proteomes" id="UP001230649">
    <property type="component" value="Unassembled WGS sequence"/>
</dbReference>
<protein>
    <submittedName>
        <fullName evidence="1">Uncharacterized protein</fullName>
    </submittedName>
</protein>
<keyword evidence="2" id="KW-1185">Reference proteome</keyword>
<reference evidence="1" key="1">
    <citation type="submission" date="2023-04" db="EMBL/GenBank/DDBJ databases">
        <title>Draft Genome sequencing of Naganishia species isolated from polar environments using Oxford Nanopore Technology.</title>
        <authorList>
            <person name="Leo P."/>
            <person name="Venkateswaran K."/>
        </authorList>
    </citation>
    <scope>NUCLEOTIDE SEQUENCE</scope>
    <source>
        <strain evidence="1">MNA-CCFEE 5262</strain>
    </source>
</reference>
<accession>A0ACC2VUX4</accession>
<evidence type="ECO:0000313" key="1">
    <source>
        <dbReference type="EMBL" id="KAJ9102936.1"/>
    </source>
</evidence>
<organism evidence="1 2">
    <name type="scientific">Naganishia adeliensis</name>
    <dbReference type="NCBI Taxonomy" id="92952"/>
    <lineage>
        <taxon>Eukaryota</taxon>
        <taxon>Fungi</taxon>
        <taxon>Dikarya</taxon>
        <taxon>Basidiomycota</taxon>
        <taxon>Agaricomycotina</taxon>
        <taxon>Tremellomycetes</taxon>
        <taxon>Filobasidiales</taxon>
        <taxon>Filobasidiaceae</taxon>
        <taxon>Naganishia</taxon>
    </lineage>
</organism>
<proteinExistence type="predicted"/>
<sequence length="302" mass="33837">MNPSRSAMQLVSANISLLRTSRQFARPALAASSLGQTRHYNPFQSFVPDFMKKKKDTTPVPVSSQRQDQPQPATTTTTQASAENAAVSSATTEAVTGASEDIFAQVEKLEEDLGLGPKRRKAKEHKYSTARFKMSPRKLNMVGRQIAGQPVNEAILQMEFSEKRVSERIKSTLVLARNHAVDQGMDEKKLVVCEYPESYRGSTVSRVRRMTTLTPSLCPFSAEAWVAKGMKIKRIDIKGRARHGIKEHQQARMHVVLKEGKTRDELLEEKKKKMLGRVMSMGAGVVREDRVIINAPTSGWRW</sequence>
<name>A0ACC2VUX4_9TREE</name>
<comment type="caution">
    <text evidence="1">The sequence shown here is derived from an EMBL/GenBank/DDBJ whole genome shotgun (WGS) entry which is preliminary data.</text>
</comment>
<dbReference type="EMBL" id="JASBWS010000061">
    <property type="protein sequence ID" value="KAJ9102936.1"/>
    <property type="molecule type" value="Genomic_DNA"/>
</dbReference>
<evidence type="ECO:0000313" key="2">
    <source>
        <dbReference type="Proteomes" id="UP001230649"/>
    </source>
</evidence>
<gene>
    <name evidence="1" type="ORF">QFC20_004902</name>
</gene>